<name>M2R3E2_CERS8</name>
<dbReference type="AlphaFoldDB" id="M2R3E2"/>
<proteinExistence type="predicted"/>
<evidence type="ECO:0000313" key="1">
    <source>
        <dbReference type="EMBL" id="EMD33416.1"/>
    </source>
</evidence>
<keyword evidence="2" id="KW-1185">Reference proteome</keyword>
<organism evidence="1 2">
    <name type="scientific">Ceriporiopsis subvermispora (strain B)</name>
    <name type="common">White-rot fungus</name>
    <name type="synonym">Gelatoporia subvermispora</name>
    <dbReference type="NCBI Taxonomy" id="914234"/>
    <lineage>
        <taxon>Eukaryota</taxon>
        <taxon>Fungi</taxon>
        <taxon>Dikarya</taxon>
        <taxon>Basidiomycota</taxon>
        <taxon>Agaricomycotina</taxon>
        <taxon>Agaricomycetes</taxon>
        <taxon>Polyporales</taxon>
        <taxon>Gelatoporiaceae</taxon>
        <taxon>Gelatoporia</taxon>
    </lineage>
</organism>
<gene>
    <name evidence="1" type="ORF">CERSUDRAFT_118014</name>
</gene>
<evidence type="ECO:0000313" key="2">
    <source>
        <dbReference type="Proteomes" id="UP000016930"/>
    </source>
</evidence>
<dbReference type="EMBL" id="KB445806">
    <property type="protein sequence ID" value="EMD33416.1"/>
    <property type="molecule type" value="Genomic_DNA"/>
</dbReference>
<accession>M2R3E2</accession>
<reference evidence="1 2" key="1">
    <citation type="journal article" date="2012" name="Proc. Natl. Acad. Sci. U.S.A.">
        <title>Comparative genomics of Ceriporiopsis subvermispora and Phanerochaete chrysosporium provide insight into selective ligninolysis.</title>
        <authorList>
            <person name="Fernandez-Fueyo E."/>
            <person name="Ruiz-Duenas F.J."/>
            <person name="Ferreira P."/>
            <person name="Floudas D."/>
            <person name="Hibbett D.S."/>
            <person name="Canessa P."/>
            <person name="Larrondo L.F."/>
            <person name="James T.Y."/>
            <person name="Seelenfreund D."/>
            <person name="Lobos S."/>
            <person name="Polanco R."/>
            <person name="Tello M."/>
            <person name="Honda Y."/>
            <person name="Watanabe T."/>
            <person name="Watanabe T."/>
            <person name="Ryu J.S."/>
            <person name="Kubicek C.P."/>
            <person name="Schmoll M."/>
            <person name="Gaskell J."/>
            <person name="Hammel K.E."/>
            <person name="St John F.J."/>
            <person name="Vanden Wymelenberg A."/>
            <person name="Sabat G."/>
            <person name="Splinter BonDurant S."/>
            <person name="Syed K."/>
            <person name="Yadav J.S."/>
            <person name="Doddapaneni H."/>
            <person name="Subramanian V."/>
            <person name="Lavin J.L."/>
            <person name="Oguiza J.A."/>
            <person name="Perez G."/>
            <person name="Pisabarro A.G."/>
            <person name="Ramirez L."/>
            <person name="Santoyo F."/>
            <person name="Master E."/>
            <person name="Coutinho P.M."/>
            <person name="Henrissat B."/>
            <person name="Lombard V."/>
            <person name="Magnuson J.K."/>
            <person name="Kuees U."/>
            <person name="Hori C."/>
            <person name="Igarashi K."/>
            <person name="Samejima M."/>
            <person name="Held B.W."/>
            <person name="Barry K.W."/>
            <person name="LaButti K.M."/>
            <person name="Lapidus A."/>
            <person name="Lindquist E.A."/>
            <person name="Lucas S.M."/>
            <person name="Riley R."/>
            <person name="Salamov A.A."/>
            <person name="Hoffmeister D."/>
            <person name="Schwenk D."/>
            <person name="Hadar Y."/>
            <person name="Yarden O."/>
            <person name="de Vries R.P."/>
            <person name="Wiebenga A."/>
            <person name="Stenlid J."/>
            <person name="Eastwood D."/>
            <person name="Grigoriev I.V."/>
            <person name="Berka R.M."/>
            <person name="Blanchette R.A."/>
            <person name="Kersten P."/>
            <person name="Martinez A.T."/>
            <person name="Vicuna R."/>
            <person name="Cullen D."/>
        </authorList>
    </citation>
    <scope>NUCLEOTIDE SEQUENCE [LARGE SCALE GENOMIC DNA]</scope>
    <source>
        <strain evidence="1 2">B</strain>
    </source>
</reference>
<protein>
    <submittedName>
        <fullName evidence="1">Uncharacterized protein</fullName>
    </submittedName>
</protein>
<dbReference type="HOGENOM" id="CLU_1722139_0_0_1"/>
<dbReference type="Proteomes" id="UP000016930">
    <property type="component" value="Unassembled WGS sequence"/>
</dbReference>
<sequence>MDTISPCWHPLCTPFPRARLRVYDIPSFAFPHCVVTSRGGLCLVLICRAARRYGSRRLKCICICTISARSRVHRVRGRLWPDRVSTALGAQAMHRARSGDASRLEQMRGVVRGCVLSSFDRHELPGCGDPSRVWTPMQVLMSPGSGRGPRDW</sequence>